<feature type="domain" description="Glycolipid transfer protein" evidence="1">
    <location>
        <begin position="28"/>
        <end position="165"/>
    </location>
</feature>
<dbReference type="InterPro" id="IPR036497">
    <property type="entry name" value="GLTP_sf"/>
</dbReference>
<dbReference type="GeneID" id="17041737"/>
<keyword evidence="3" id="KW-1185">Reference proteome</keyword>
<dbReference type="GO" id="GO:1902387">
    <property type="term" value="F:ceramide 1-phosphate binding"/>
    <property type="evidence" value="ECO:0007669"/>
    <property type="project" value="TreeGrafter"/>
</dbReference>
<reference evidence="2 3" key="1">
    <citation type="journal article" date="2012" name="Genome Biol.">
        <title>The genome of the polar eukaryotic microalga coccomyxa subellipsoidea reveals traits of cold adaptation.</title>
        <authorList>
            <person name="Blanc G."/>
            <person name="Agarkova I."/>
            <person name="Grimwood J."/>
            <person name="Kuo A."/>
            <person name="Brueggeman A."/>
            <person name="Dunigan D."/>
            <person name="Gurnon J."/>
            <person name="Ladunga I."/>
            <person name="Lindquist E."/>
            <person name="Lucas S."/>
            <person name="Pangilinan J."/>
            <person name="Proschold T."/>
            <person name="Salamov A."/>
            <person name="Schmutz J."/>
            <person name="Weeks D."/>
            <person name="Yamada T."/>
            <person name="Claverie J.M."/>
            <person name="Grigoriev I."/>
            <person name="Van Etten J."/>
            <person name="Lomsadze A."/>
            <person name="Borodovsky M."/>
        </authorList>
    </citation>
    <scope>NUCLEOTIDE SEQUENCE [LARGE SCALE GENOMIC DNA]</scope>
    <source>
        <strain evidence="2 3">C-169</strain>
    </source>
</reference>
<gene>
    <name evidence="2" type="ORF">COCSUDRAFT_66081</name>
</gene>
<accession>I0YZC6</accession>
<dbReference type="Proteomes" id="UP000007264">
    <property type="component" value="Unassembled WGS sequence"/>
</dbReference>
<organism evidence="2 3">
    <name type="scientific">Coccomyxa subellipsoidea (strain C-169)</name>
    <name type="common">Green microalga</name>
    <dbReference type="NCBI Taxonomy" id="574566"/>
    <lineage>
        <taxon>Eukaryota</taxon>
        <taxon>Viridiplantae</taxon>
        <taxon>Chlorophyta</taxon>
        <taxon>core chlorophytes</taxon>
        <taxon>Trebouxiophyceae</taxon>
        <taxon>Trebouxiophyceae incertae sedis</taxon>
        <taxon>Coccomyxaceae</taxon>
        <taxon>Coccomyxa</taxon>
        <taxon>Coccomyxa subellipsoidea</taxon>
    </lineage>
</organism>
<comment type="caution">
    <text evidence="2">The sequence shown here is derived from an EMBL/GenBank/DDBJ whole genome shotgun (WGS) entry which is preliminary data.</text>
</comment>
<dbReference type="EMBL" id="AGSI01000007">
    <property type="protein sequence ID" value="EIE23745.1"/>
    <property type="molecule type" value="Genomic_DNA"/>
</dbReference>
<dbReference type="GO" id="GO:0005829">
    <property type="term" value="C:cytosol"/>
    <property type="evidence" value="ECO:0007669"/>
    <property type="project" value="TreeGrafter"/>
</dbReference>
<name>I0YZC6_COCSC</name>
<dbReference type="OrthoDB" id="116883at2759"/>
<dbReference type="RefSeq" id="XP_005648289.1">
    <property type="nucleotide sequence ID" value="XM_005648232.1"/>
</dbReference>
<dbReference type="AlphaFoldDB" id="I0YZC6"/>
<dbReference type="InterPro" id="IPR014830">
    <property type="entry name" value="Glycolipid_transfer_prot_dom"/>
</dbReference>
<dbReference type="KEGG" id="csl:COCSUDRAFT_66081"/>
<dbReference type="PANTHER" id="PTHR10219:SF43">
    <property type="entry name" value="GLYCOLIPID TRANSFER PROTEIN DOMAIN-CONTAINING PROTEIN"/>
    <property type="match status" value="1"/>
</dbReference>
<dbReference type="eggNOG" id="KOG4189">
    <property type="taxonomic scope" value="Eukaryota"/>
</dbReference>
<dbReference type="Gene3D" id="1.10.3520.10">
    <property type="entry name" value="Glycolipid transfer protein"/>
    <property type="match status" value="1"/>
</dbReference>
<evidence type="ECO:0000313" key="3">
    <source>
        <dbReference type="Proteomes" id="UP000007264"/>
    </source>
</evidence>
<sequence length="210" mass="23203">MVMGESKEEKYLERLTRAFLSLDAEKHVNTKEFNEAVDAILPVFDYLGTVFSFAKGEMNTKRESLVKVQSKLPTLTEVVEQDKKTNTVTKKNSCARNLHRLLSAVSFVANLLQNLAKGPAVTLHQAASDAYDATLAPVHTYFVRMAVKTSMYLLPDRATFIASIGETEATAKEHGAKFVPAVEELLVKVLALYEGTQMPSSDVRFLPSSS</sequence>
<evidence type="ECO:0000313" key="2">
    <source>
        <dbReference type="EMBL" id="EIE23745.1"/>
    </source>
</evidence>
<dbReference type="SUPFAM" id="SSF110004">
    <property type="entry name" value="Glycolipid transfer protein, GLTP"/>
    <property type="match status" value="1"/>
</dbReference>
<dbReference type="GO" id="GO:1902388">
    <property type="term" value="F:ceramide 1-phosphate transfer activity"/>
    <property type="evidence" value="ECO:0007669"/>
    <property type="project" value="TreeGrafter"/>
</dbReference>
<dbReference type="Pfam" id="PF08718">
    <property type="entry name" value="GLTP"/>
    <property type="match status" value="1"/>
</dbReference>
<dbReference type="STRING" id="574566.I0YZC6"/>
<evidence type="ECO:0000259" key="1">
    <source>
        <dbReference type="Pfam" id="PF08718"/>
    </source>
</evidence>
<proteinExistence type="predicted"/>
<dbReference type="GO" id="GO:0016020">
    <property type="term" value="C:membrane"/>
    <property type="evidence" value="ECO:0007669"/>
    <property type="project" value="TreeGrafter"/>
</dbReference>
<protein>
    <submittedName>
        <fullName evidence="2">Glycolipid transfer protein</fullName>
    </submittedName>
</protein>
<dbReference type="PANTHER" id="PTHR10219">
    <property type="entry name" value="GLYCOLIPID TRANSFER PROTEIN-RELATED"/>
    <property type="match status" value="1"/>
</dbReference>